<evidence type="ECO:0000313" key="1">
    <source>
        <dbReference type="EMBL" id="RMX54993.1"/>
    </source>
</evidence>
<organism evidence="1 2">
    <name type="scientific">Pocillopora damicornis</name>
    <name type="common">Cauliflower coral</name>
    <name type="synonym">Millepora damicornis</name>
    <dbReference type="NCBI Taxonomy" id="46731"/>
    <lineage>
        <taxon>Eukaryota</taxon>
        <taxon>Metazoa</taxon>
        <taxon>Cnidaria</taxon>
        <taxon>Anthozoa</taxon>
        <taxon>Hexacorallia</taxon>
        <taxon>Scleractinia</taxon>
        <taxon>Astrocoeniina</taxon>
        <taxon>Pocilloporidae</taxon>
        <taxon>Pocillopora</taxon>
    </lineage>
</organism>
<accession>A0A3M6UMS4</accession>
<name>A0A3M6UMS4_POCDA</name>
<evidence type="ECO:0000313" key="2">
    <source>
        <dbReference type="Proteomes" id="UP000275408"/>
    </source>
</evidence>
<reference evidence="1 2" key="1">
    <citation type="journal article" date="2018" name="Sci. Rep.">
        <title>Comparative analysis of the Pocillopora damicornis genome highlights role of immune system in coral evolution.</title>
        <authorList>
            <person name="Cunning R."/>
            <person name="Bay R.A."/>
            <person name="Gillette P."/>
            <person name="Baker A.C."/>
            <person name="Traylor-Knowles N."/>
        </authorList>
    </citation>
    <scope>NUCLEOTIDE SEQUENCE [LARGE SCALE GENOMIC DNA]</scope>
    <source>
        <strain evidence="1">RSMAS</strain>
        <tissue evidence="1">Whole animal</tissue>
    </source>
</reference>
<proteinExistence type="predicted"/>
<dbReference type="AlphaFoldDB" id="A0A3M6UMS4"/>
<comment type="caution">
    <text evidence="1">The sequence shown here is derived from an EMBL/GenBank/DDBJ whole genome shotgun (WGS) entry which is preliminary data.</text>
</comment>
<dbReference type="EMBL" id="RCHS01001144">
    <property type="protein sequence ID" value="RMX54993.1"/>
    <property type="molecule type" value="Genomic_DNA"/>
</dbReference>
<dbReference type="Proteomes" id="UP000275408">
    <property type="component" value="Unassembled WGS sequence"/>
</dbReference>
<protein>
    <submittedName>
        <fullName evidence="1">Uncharacterized protein</fullName>
    </submittedName>
</protein>
<sequence length="128" mass="14166">MDMNRLLGNVDGALDRALQSRKLEFQLMCAAADQTKRESATRIWRNKLTNKSDGYSLFVKCINSYNCSCEEFFKTDASDCKKCVATNLCSSVHGCVYICFKVNSGGATCVSFANYELDGKKCLAANIN</sequence>
<gene>
    <name evidence="1" type="ORF">pdam_00016170</name>
</gene>
<keyword evidence="2" id="KW-1185">Reference proteome</keyword>